<dbReference type="Gene3D" id="3.40.50.300">
    <property type="entry name" value="P-loop containing nucleotide triphosphate hydrolases"/>
    <property type="match status" value="1"/>
</dbReference>
<dbReference type="OrthoDB" id="1357022at2759"/>
<gene>
    <name evidence="2" type="ORF">BU14_0135s0001</name>
</gene>
<protein>
    <recommendedName>
        <fullName evidence="1">NB-ARC domain-containing protein</fullName>
    </recommendedName>
</protein>
<accession>A0A1X6PA68</accession>
<feature type="domain" description="NB-ARC" evidence="1">
    <location>
        <begin position="144"/>
        <end position="314"/>
    </location>
</feature>
<dbReference type="Proteomes" id="UP000218209">
    <property type="component" value="Unassembled WGS sequence"/>
</dbReference>
<dbReference type="InterPro" id="IPR027417">
    <property type="entry name" value="P-loop_NTPase"/>
</dbReference>
<reference evidence="2 3" key="1">
    <citation type="submission" date="2017-03" db="EMBL/GenBank/DDBJ databases">
        <title>WGS assembly of Porphyra umbilicalis.</title>
        <authorList>
            <person name="Brawley S.H."/>
            <person name="Blouin N.A."/>
            <person name="Ficko-Blean E."/>
            <person name="Wheeler G.L."/>
            <person name="Lohr M."/>
            <person name="Goodson H.V."/>
            <person name="Jenkins J.W."/>
            <person name="Blaby-Haas C.E."/>
            <person name="Helliwell K.E."/>
            <person name="Chan C."/>
            <person name="Marriage T."/>
            <person name="Bhattacharya D."/>
            <person name="Klein A.S."/>
            <person name="Badis Y."/>
            <person name="Brodie J."/>
            <person name="Cao Y."/>
            <person name="Collen J."/>
            <person name="Dittami S.M."/>
            <person name="Gachon C.M."/>
            <person name="Green B.R."/>
            <person name="Karpowicz S."/>
            <person name="Kim J.W."/>
            <person name="Kudahl U."/>
            <person name="Lin S."/>
            <person name="Michel G."/>
            <person name="Mittag M."/>
            <person name="Olson B.J."/>
            <person name="Pangilinan J."/>
            <person name="Peng Y."/>
            <person name="Qiu H."/>
            <person name="Shu S."/>
            <person name="Singer J.T."/>
            <person name="Smith A.G."/>
            <person name="Sprecher B.N."/>
            <person name="Wagner V."/>
            <person name="Wang W."/>
            <person name="Wang Z.-Y."/>
            <person name="Yan J."/>
            <person name="Yarish C."/>
            <person name="Zoeuner-Riek S."/>
            <person name="Zhuang Y."/>
            <person name="Zou Y."/>
            <person name="Lindquist E.A."/>
            <person name="Grimwood J."/>
            <person name="Barry K."/>
            <person name="Rokhsar D.S."/>
            <person name="Schmutz J."/>
            <person name="Stiller J.W."/>
            <person name="Grossman A.R."/>
            <person name="Prochnik S.E."/>
        </authorList>
    </citation>
    <scope>NUCLEOTIDE SEQUENCE [LARGE SCALE GENOMIC DNA]</scope>
    <source>
        <strain evidence="2">4086291</strain>
    </source>
</reference>
<dbReference type="SUPFAM" id="SSF52540">
    <property type="entry name" value="P-loop containing nucleoside triphosphate hydrolases"/>
    <property type="match status" value="1"/>
</dbReference>
<dbReference type="AlphaFoldDB" id="A0A1X6PA68"/>
<dbReference type="Pfam" id="PF00931">
    <property type="entry name" value="NB-ARC"/>
    <property type="match status" value="1"/>
</dbReference>
<sequence>MMEELQLDRTKNGDAYVELLCAQMEPVETVLDDVERTFFMAPGKTPLTDPVVRRWEQQLKVIDLQQINSHVSGAQGRGIDRVARKVSDLCSQVVAARSPKDMDLVKLRDGWRPTPLGEDYVAGVDSPDRAEYEIVTMLEQYANRQSGDRDTKAPRVGICAIGGSGKSTACAGVAASERVRDLFPRRTVWVQLNASSSMQTVADAALALAVRYCGDATAQNLMRQQKRDDFVEVAARQLRDVDRAVAAELLVVIDDVLDSQQDLLRWLLHVVPQAAPLLFTTRAEAVVDAVAGAKLVTIESLPDADARMLIAAAIGKRSVIGLPVFSDKEELELVQPVLEKTECHALSLSIVAALIAHRSRKWQQVVVALKKQWMDVSFARPRCELDPQLSVRGTLDASLTLLPDDACRAAFEAIGVLPANELVGIDVLQRLWRTLLGTGGGIFEGVASCPPKTVAACDGLVHLTVELLVDALARTVSLTSDEWRSARVRKGSPLAYQADIKRVIVALRAVVHGNGRDANVTPVLLGILHRGLAQAYLDRVDGSRADNAEKAIALLLEARKLVPRAQAAQHWAGIQNKLGLAYTDRVGGDRAANVEKAVACYRLALEVRTREAAPLDWAATQNNLGLAYIDRVGGDSAANLEAAVACYHLALEVYTRVAAPLEWATTQNNLGLAYTDRVGGDRAANLEAAVACYHLALEVCTREAAPLDWAATQHNLGLAYTDRVGGDRAANLEAAVACYRLALEVRTREAAPQGWADTTWHLFFVLQESELWVEALAAARSVHAFGSEWASWNEEQVYLASRIVSLEGKVGVSS</sequence>
<evidence type="ECO:0000313" key="2">
    <source>
        <dbReference type="EMBL" id="OSX77727.1"/>
    </source>
</evidence>
<proteinExistence type="predicted"/>
<evidence type="ECO:0000313" key="3">
    <source>
        <dbReference type="Proteomes" id="UP000218209"/>
    </source>
</evidence>
<organism evidence="2 3">
    <name type="scientific">Porphyra umbilicalis</name>
    <name type="common">Purple laver</name>
    <name type="synonym">Red alga</name>
    <dbReference type="NCBI Taxonomy" id="2786"/>
    <lineage>
        <taxon>Eukaryota</taxon>
        <taxon>Rhodophyta</taxon>
        <taxon>Bangiophyceae</taxon>
        <taxon>Bangiales</taxon>
        <taxon>Bangiaceae</taxon>
        <taxon>Porphyra</taxon>
    </lineage>
</organism>
<dbReference type="InterPro" id="IPR011990">
    <property type="entry name" value="TPR-like_helical_dom_sf"/>
</dbReference>
<dbReference type="Gene3D" id="1.25.40.10">
    <property type="entry name" value="Tetratricopeptide repeat domain"/>
    <property type="match status" value="2"/>
</dbReference>
<dbReference type="SUPFAM" id="SSF48452">
    <property type="entry name" value="TPR-like"/>
    <property type="match status" value="1"/>
</dbReference>
<dbReference type="EMBL" id="KV918829">
    <property type="protein sequence ID" value="OSX77727.1"/>
    <property type="molecule type" value="Genomic_DNA"/>
</dbReference>
<evidence type="ECO:0000259" key="1">
    <source>
        <dbReference type="Pfam" id="PF00931"/>
    </source>
</evidence>
<dbReference type="GO" id="GO:0043531">
    <property type="term" value="F:ADP binding"/>
    <property type="evidence" value="ECO:0007669"/>
    <property type="project" value="InterPro"/>
</dbReference>
<name>A0A1X6PA68_PORUM</name>
<dbReference type="InterPro" id="IPR002182">
    <property type="entry name" value="NB-ARC"/>
</dbReference>
<keyword evidence="3" id="KW-1185">Reference proteome</keyword>